<evidence type="ECO:0000313" key="3">
    <source>
        <dbReference type="Proteomes" id="UP001161247"/>
    </source>
</evidence>
<feature type="region of interest" description="Disordered" evidence="1">
    <location>
        <begin position="125"/>
        <end position="159"/>
    </location>
</feature>
<proteinExistence type="predicted"/>
<keyword evidence="3" id="KW-1185">Reference proteome</keyword>
<gene>
    <name evidence="2" type="ORF">OLC1_LOCUS14471</name>
</gene>
<organism evidence="2 3">
    <name type="scientific">Oldenlandia corymbosa var. corymbosa</name>
    <dbReference type="NCBI Taxonomy" id="529605"/>
    <lineage>
        <taxon>Eukaryota</taxon>
        <taxon>Viridiplantae</taxon>
        <taxon>Streptophyta</taxon>
        <taxon>Embryophyta</taxon>
        <taxon>Tracheophyta</taxon>
        <taxon>Spermatophyta</taxon>
        <taxon>Magnoliopsida</taxon>
        <taxon>eudicotyledons</taxon>
        <taxon>Gunneridae</taxon>
        <taxon>Pentapetalae</taxon>
        <taxon>asterids</taxon>
        <taxon>lamiids</taxon>
        <taxon>Gentianales</taxon>
        <taxon>Rubiaceae</taxon>
        <taxon>Rubioideae</taxon>
        <taxon>Spermacoceae</taxon>
        <taxon>Hedyotis-Oldenlandia complex</taxon>
        <taxon>Oldenlandia</taxon>
    </lineage>
</organism>
<dbReference type="Proteomes" id="UP001161247">
    <property type="component" value="Chromosome 5"/>
</dbReference>
<accession>A0AAV1DFR0</accession>
<evidence type="ECO:0000256" key="1">
    <source>
        <dbReference type="SAM" id="MobiDB-lite"/>
    </source>
</evidence>
<name>A0AAV1DFR0_OLDCO</name>
<evidence type="ECO:0000313" key="2">
    <source>
        <dbReference type="EMBL" id="CAI9105864.1"/>
    </source>
</evidence>
<protein>
    <submittedName>
        <fullName evidence="2">OLC1v1004881C1</fullName>
    </submittedName>
</protein>
<dbReference type="AlphaFoldDB" id="A0AAV1DFR0"/>
<feature type="compositionally biased region" description="Acidic residues" evidence="1">
    <location>
        <begin position="148"/>
        <end position="159"/>
    </location>
</feature>
<sequence length="159" mass="17752">MVGLNGSKTEATHYALNMPFLGPFDLNIFWSSDRSSWRDGDKLFLPDATVRIDRVWSFSELDNYVHRLLESKNPKILPLQYVLVCTDGYGRRGQAPIRDDESMSWIYRGAHLRPTLYVEVADEPVEDVGEGTSGGQYDGARTSGVGGTDEDGDDTEDDV</sequence>
<dbReference type="EMBL" id="OX459122">
    <property type="protein sequence ID" value="CAI9105864.1"/>
    <property type="molecule type" value="Genomic_DNA"/>
</dbReference>
<reference evidence="2" key="1">
    <citation type="submission" date="2023-03" db="EMBL/GenBank/DDBJ databases">
        <authorList>
            <person name="Julca I."/>
        </authorList>
    </citation>
    <scope>NUCLEOTIDE SEQUENCE</scope>
</reference>